<dbReference type="Pfam" id="PF01936">
    <property type="entry name" value="NYN"/>
    <property type="match status" value="1"/>
</dbReference>
<dbReference type="InterPro" id="IPR025605">
    <property type="entry name" value="OST-HTH/LOTUS_dom"/>
</dbReference>
<dbReference type="PANTHER" id="PTHR35811">
    <property type="entry name" value="SLR1870 PROTEIN"/>
    <property type="match status" value="1"/>
</dbReference>
<feature type="domain" description="HTH OST-type" evidence="2">
    <location>
        <begin position="233"/>
        <end position="312"/>
    </location>
</feature>
<keyword evidence="4" id="KW-1185">Reference proteome</keyword>
<dbReference type="PANTHER" id="PTHR35811:SF1">
    <property type="entry name" value="HTH OST-TYPE DOMAIN-CONTAINING PROTEIN"/>
    <property type="match status" value="1"/>
</dbReference>
<evidence type="ECO:0000256" key="1">
    <source>
        <dbReference type="SAM" id="MobiDB-lite"/>
    </source>
</evidence>
<dbReference type="Gene3D" id="3.30.420.610">
    <property type="entry name" value="LOTUS domain-like"/>
    <property type="match status" value="1"/>
</dbReference>
<organism evidence="3 4">
    <name type="scientific">Fusarium venenatum</name>
    <dbReference type="NCBI Taxonomy" id="56646"/>
    <lineage>
        <taxon>Eukaryota</taxon>
        <taxon>Fungi</taxon>
        <taxon>Dikarya</taxon>
        <taxon>Ascomycota</taxon>
        <taxon>Pezizomycotina</taxon>
        <taxon>Sordariomycetes</taxon>
        <taxon>Hypocreomycetidae</taxon>
        <taxon>Hypocreales</taxon>
        <taxon>Nectriaceae</taxon>
        <taxon>Fusarium</taxon>
    </lineage>
</organism>
<evidence type="ECO:0000259" key="2">
    <source>
        <dbReference type="PROSITE" id="PS51644"/>
    </source>
</evidence>
<dbReference type="CDD" id="cd11297">
    <property type="entry name" value="PIN_LabA-like_N_1"/>
    <property type="match status" value="1"/>
</dbReference>
<feature type="compositionally biased region" description="Polar residues" evidence="1">
    <location>
        <begin position="204"/>
        <end position="213"/>
    </location>
</feature>
<dbReference type="InterPro" id="IPR021139">
    <property type="entry name" value="NYN"/>
</dbReference>
<dbReference type="PROSITE" id="PS51644">
    <property type="entry name" value="HTH_OST"/>
    <property type="match status" value="1"/>
</dbReference>
<name>A0A2L2U0V8_9HYPO</name>
<dbReference type="CDD" id="cd10146">
    <property type="entry name" value="LabA_like_C"/>
    <property type="match status" value="1"/>
</dbReference>
<proteinExistence type="predicted"/>
<protein>
    <recommendedName>
        <fullName evidence="2">HTH OST-type domain-containing protein</fullName>
    </recommendedName>
</protein>
<dbReference type="AlphaFoldDB" id="A0A2L2U0V8"/>
<dbReference type="OrthoDB" id="5205629at2759"/>
<evidence type="ECO:0000313" key="3">
    <source>
        <dbReference type="EMBL" id="CEI67525.1"/>
    </source>
</evidence>
<accession>A0A2L2U0V8</accession>
<sequence length="313" mass="33808">MASFMTSPKFAVLIDADNASPSMAGSVLTEIAKYGTTVAKRAYGDWTGTALNQWKIRLLEQSIQPMQQFAYTTGKNSTDSAMIIDAMDLLYSNKFNGFCIVSSDSDFTRLAVRIRESGLVVFGCGERKTPKPFVTACDKFIYVENLVSMTGPAKFGMSVAGPSSARSSVAGLISVGPSIATSVEGLAVNTSSTEQNGEDKAQIDASSKNTQVEGAQMPEPPMHGNSTPEHQLLDSTTIGWLREAVEVSSDDSGWALLEEVNSLMVQWHSDFDPRTYGCSKLSTLLISTSHVELSRRSPGKKGSNAVYVRWLND</sequence>
<dbReference type="InterPro" id="IPR041966">
    <property type="entry name" value="LOTUS-like"/>
</dbReference>
<reference evidence="4" key="1">
    <citation type="submission" date="2014-10" db="EMBL/GenBank/DDBJ databases">
        <authorList>
            <person name="King R."/>
        </authorList>
    </citation>
    <scope>NUCLEOTIDE SEQUENCE [LARGE SCALE GENOMIC DNA]</scope>
    <source>
        <strain evidence="4">A3/5</strain>
    </source>
</reference>
<dbReference type="Proteomes" id="UP000245910">
    <property type="component" value="Chromosome I"/>
</dbReference>
<dbReference type="GO" id="GO:0004540">
    <property type="term" value="F:RNA nuclease activity"/>
    <property type="evidence" value="ECO:0007669"/>
    <property type="project" value="InterPro"/>
</dbReference>
<feature type="region of interest" description="Disordered" evidence="1">
    <location>
        <begin position="189"/>
        <end position="230"/>
    </location>
</feature>
<dbReference type="Gene3D" id="3.40.50.1010">
    <property type="entry name" value="5'-nuclease"/>
    <property type="match status" value="1"/>
</dbReference>
<dbReference type="EMBL" id="LN649229">
    <property type="protein sequence ID" value="CEI67525.1"/>
    <property type="molecule type" value="Genomic_DNA"/>
</dbReference>
<evidence type="ECO:0000313" key="4">
    <source>
        <dbReference type="Proteomes" id="UP000245910"/>
    </source>
</evidence>
<dbReference type="Pfam" id="PF12872">
    <property type="entry name" value="OST-HTH"/>
    <property type="match status" value="1"/>
</dbReference>